<reference evidence="1 2" key="1">
    <citation type="submission" date="2018-01" db="EMBL/GenBank/DDBJ databases">
        <title>Genome sequence of Iodobacter sp. strain PCH194 isolated from Indian Trans-Himalaya.</title>
        <authorList>
            <person name="Kumar V."/>
            <person name="Thakur V."/>
            <person name="Kumar S."/>
            <person name="Singh D."/>
        </authorList>
    </citation>
    <scope>NUCLEOTIDE SEQUENCE [LARGE SCALE GENOMIC DNA]</scope>
    <source>
        <strain evidence="1 2">PCH194</strain>
    </source>
</reference>
<dbReference type="RefSeq" id="WP_130107747.1">
    <property type="nucleotide sequence ID" value="NZ_CP025781.1"/>
</dbReference>
<evidence type="ECO:0000313" key="2">
    <source>
        <dbReference type="Proteomes" id="UP000515917"/>
    </source>
</evidence>
<dbReference type="AlphaFoldDB" id="A0A7G3GD54"/>
<proteinExistence type="predicted"/>
<organism evidence="1 2">
    <name type="scientific">Iodobacter fluviatilis</name>
    <dbReference type="NCBI Taxonomy" id="537"/>
    <lineage>
        <taxon>Bacteria</taxon>
        <taxon>Pseudomonadati</taxon>
        <taxon>Pseudomonadota</taxon>
        <taxon>Betaproteobacteria</taxon>
        <taxon>Neisseriales</taxon>
        <taxon>Chitinibacteraceae</taxon>
        <taxon>Iodobacter</taxon>
    </lineage>
</organism>
<keyword evidence="2" id="KW-1185">Reference proteome</keyword>
<name>A0A7G3GD54_9NEIS</name>
<dbReference type="Proteomes" id="UP000515917">
    <property type="component" value="Chromosome"/>
</dbReference>
<dbReference type="KEGG" id="ifl:C1H71_18005"/>
<gene>
    <name evidence="1" type="ORF">C1H71_18005</name>
</gene>
<protein>
    <submittedName>
        <fullName evidence="1">Uncharacterized protein</fullName>
    </submittedName>
</protein>
<evidence type="ECO:0000313" key="1">
    <source>
        <dbReference type="EMBL" id="QBC45241.1"/>
    </source>
</evidence>
<dbReference type="EMBL" id="CP025781">
    <property type="protein sequence ID" value="QBC45241.1"/>
    <property type="molecule type" value="Genomic_DNA"/>
</dbReference>
<sequence length="95" mass="10307">MRSIIPILALGLCFLHTESRADINDILGLQQAINNFCGVRMNVILVDESHSNPPCIMTYSDGCEEAQPNTPQSCLVVMSKDNAQAADGKVVSVSW</sequence>
<accession>A0A7G3GD54</accession>